<feature type="region of interest" description="Disordered" evidence="6">
    <location>
        <begin position="114"/>
        <end position="186"/>
    </location>
</feature>
<evidence type="ECO:0000256" key="5">
    <source>
        <dbReference type="ARBA" id="ARBA00023136"/>
    </source>
</evidence>
<proteinExistence type="inferred from homology"/>
<dbReference type="Pfam" id="PF03743">
    <property type="entry name" value="TrbI"/>
    <property type="match status" value="1"/>
</dbReference>
<comment type="similarity">
    <text evidence="2">Belongs to the TrbI/VirB10 family.</text>
</comment>
<keyword evidence="5 7" id="KW-0472">Membrane</keyword>
<feature type="transmembrane region" description="Helical" evidence="7">
    <location>
        <begin position="26"/>
        <end position="48"/>
    </location>
</feature>
<accession>F9RIE3</accession>
<comment type="subcellular location">
    <subcellularLocation>
        <location evidence="1">Membrane</location>
        <topology evidence="1">Single-pass membrane protein</topology>
    </subcellularLocation>
</comment>
<organism evidence="8 9">
    <name type="scientific">Vibrio scophthalmi LMG 19158</name>
    <dbReference type="NCBI Taxonomy" id="870967"/>
    <lineage>
        <taxon>Bacteria</taxon>
        <taxon>Pseudomonadati</taxon>
        <taxon>Pseudomonadota</taxon>
        <taxon>Gammaproteobacteria</taxon>
        <taxon>Vibrionales</taxon>
        <taxon>Vibrionaceae</taxon>
        <taxon>Vibrio</taxon>
    </lineage>
</organism>
<dbReference type="Gene3D" id="2.40.128.260">
    <property type="entry name" value="Type IV secretion system, VirB10/TraB/TrbI"/>
    <property type="match status" value="2"/>
</dbReference>
<keyword evidence="4 7" id="KW-1133">Transmembrane helix</keyword>
<evidence type="ECO:0000256" key="7">
    <source>
        <dbReference type="SAM" id="Phobius"/>
    </source>
</evidence>
<dbReference type="Proteomes" id="UP000004349">
    <property type="component" value="Unassembled WGS sequence"/>
</dbReference>
<name>F9RIE3_9VIBR</name>
<dbReference type="AlphaFoldDB" id="F9RIE3"/>
<dbReference type="RefSeq" id="WP_005592715.1">
    <property type="nucleotide sequence ID" value="NZ_AFWE01000018.1"/>
</dbReference>
<keyword evidence="3 7" id="KW-0812">Transmembrane</keyword>
<dbReference type="GO" id="GO:0016020">
    <property type="term" value="C:membrane"/>
    <property type="evidence" value="ECO:0007669"/>
    <property type="project" value="UniProtKB-SubCell"/>
</dbReference>
<evidence type="ECO:0000313" key="9">
    <source>
        <dbReference type="Proteomes" id="UP000004349"/>
    </source>
</evidence>
<dbReference type="eggNOG" id="COG2948">
    <property type="taxonomic scope" value="Bacteria"/>
</dbReference>
<evidence type="ECO:0000313" key="8">
    <source>
        <dbReference type="EMBL" id="EGU42475.1"/>
    </source>
</evidence>
<protein>
    <submittedName>
        <fullName evidence="8">Conjugal transfer protein</fullName>
    </submittedName>
</protein>
<comment type="caution">
    <text evidence="8">The sequence shown here is derived from an EMBL/GenBank/DDBJ whole genome shotgun (WGS) entry which is preliminary data.</text>
</comment>
<feature type="compositionally biased region" description="Polar residues" evidence="6">
    <location>
        <begin position="169"/>
        <end position="179"/>
    </location>
</feature>
<gene>
    <name evidence="8" type="ORF">VIS19158_11778</name>
</gene>
<dbReference type="CDD" id="cd16429">
    <property type="entry name" value="VirB10"/>
    <property type="match status" value="1"/>
</dbReference>
<evidence type="ECO:0000256" key="1">
    <source>
        <dbReference type="ARBA" id="ARBA00004167"/>
    </source>
</evidence>
<evidence type="ECO:0000256" key="6">
    <source>
        <dbReference type="SAM" id="MobiDB-lite"/>
    </source>
</evidence>
<evidence type="ECO:0000256" key="3">
    <source>
        <dbReference type="ARBA" id="ARBA00022692"/>
    </source>
</evidence>
<sequence length="391" mass="41707">MSDRIPSITDKDRLGLNIKGASKKKVLINATVIVAVIIVGLASAYTFLQRINGDEEVVTHESDTNYLQGTIADDTQDVTGFMEETSAAERLRAADEAAIALKAADEAAIAEKKAKEEAAAKATPKADTPPPLEPKTVTRQGQSERDNQPPPLTPEEQARIRKMSGAPIVQQQSTPQTGFPTGEYDSTFDAPEFADGYASARPEGALDFMLMHGTAIPCAIYTQIISEQSGYVTCRVTQDVYSANGAALLVERGSLVSGTQSVAMEQGKGRIFTTWADIATPMGVNIRIDSLGTGALGAAGIDAWVDNHYAQRFGGAIMLSFVDDALATLSDRLSSKTEVTFDNSTQNAGEMAAKALDASINIAPTGYAFIGQRINILVVRNIDMSNVYAFE</sequence>
<evidence type="ECO:0000256" key="4">
    <source>
        <dbReference type="ARBA" id="ARBA00022989"/>
    </source>
</evidence>
<dbReference type="EMBL" id="AFWE01000018">
    <property type="protein sequence ID" value="EGU42475.1"/>
    <property type="molecule type" value="Genomic_DNA"/>
</dbReference>
<evidence type="ECO:0000256" key="2">
    <source>
        <dbReference type="ARBA" id="ARBA00010265"/>
    </source>
</evidence>
<reference evidence="8 9" key="1">
    <citation type="journal article" date="2012" name="Int. J. Syst. Evol. Microbiol.">
        <title>Vibrio caribbeanicus sp. nov., isolated from the marine sponge Scleritoderma cyanea.</title>
        <authorList>
            <person name="Hoffmann M."/>
            <person name="Monday S.R."/>
            <person name="Allard M.W."/>
            <person name="Strain E.A."/>
            <person name="Whittaker P."/>
            <person name="Naum M."/>
            <person name="McCarthy P.J."/>
            <person name="Lopez J.V."/>
            <person name="Fischer M."/>
            <person name="Brown E.W."/>
        </authorList>
    </citation>
    <scope>NUCLEOTIDE SEQUENCE [LARGE SCALE GENOMIC DNA]</scope>
    <source>
        <strain evidence="8 9">LMG 19158</strain>
    </source>
</reference>
<dbReference type="InterPro" id="IPR042217">
    <property type="entry name" value="T4SS_VirB10/TrbI"/>
</dbReference>
<dbReference type="InterPro" id="IPR005498">
    <property type="entry name" value="T4SS_VirB10/TraB/TrbI"/>
</dbReference>